<gene>
    <name evidence="2" type="ORF">bsdtb5_37980</name>
</gene>
<feature type="compositionally biased region" description="Low complexity" evidence="1">
    <location>
        <begin position="80"/>
        <end position="89"/>
    </location>
</feature>
<accession>A0A7R7EPB3</accession>
<proteinExistence type="predicted"/>
<dbReference type="RefSeq" id="WP_271713547.1">
    <property type="nucleotide sequence ID" value="NZ_AP024169.1"/>
</dbReference>
<feature type="region of interest" description="Disordered" evidence="1">
    <location>
        <begin position="41"/>
        <end position="63"/>
    </location>
</feature>
<evidence type="ECO:0008006" key="4">
    <source>
        <dbReference type="Google" id="ProtNLM"/>
    </source>
</evidence>
<protein>
    <recommendedName>
        <fullName evidence="4">DUF4366 domain-containing protein</fullName>
    </recommendedName>
</protein>
<dbReference type="Proteomes" id="UP000595897">
    <property type="component" value="Chromosome"/>
</dbReference>
<reference evidence="2 3" key="1">
    <citation type="submission" date="2020-11" db="EMBL/GenBank/DDBJ databases">
        <title>Draft genome sequencing of a Lachnospiraceae strain isolated from anoxic soil subjected to BSD treatment.</title>
        <authorList>
            <person name="Uek A."/>
            <person name="Tonouchi A."/>
        </authorList>
    </citation>
    <scope>NUCLEOTIDE SEQUENCE [LARGE SCALE GENOMIC DNA]</scope>
    <source>
        <strain evidence="2 3">TB5</strain>
    </source>
</reference>
<sequence>MKKFGKFIFGALSVAALAGGAIYYLKNFVKKDSSDDFDDFDDDFEDFDSDDEEEDKETDKSDTREYVTLNMTENDMDKAAAASAEAGFAVEEDKTTSETDFDIEYHEDVTEE</sequence>
<dbReference type="KEGG" id="ahb:bsdtb5_37980"/>
<feature type="region of interest" description="Disordered" evidence="1">
    <location>
        <begin position="80"/>
        <end position="112"/>
    </location>
</feature>
<evidence type="ECO:0000313" key="2">
    <source>
        <dbReference type="EMBL" id="BCN32503.1"/>
    </source>
</evidence>
<feature type="compositionally biased region" description="Basic and acidic residues" evidence="1">
    <location>
        <begin position="91"/>
        <end position="112"/>
    </location>
</feature>
<dbReference type="EMBL" id="AP024169">
    <property type="protein sequence ID" value="BCN32503.1"/>
    <property type="molecule type" value="Genomic_DNA"/>
</dbReference>
<keyword evidence="3" id="KW-1185">Reference proteome</keyword>
<evidence type="ECO:0000256" key="1">
    <source>
        <dbReference type="SAM" id="MobiDB-lite"/>
    </source>
</evidence>
<organism evidence="2 3">
    <name type="scientific">Anaeromicropila herbilytica</name>
    <dbReference type="NCBI Taxonomy" id="2785025"/>
    <lineage>
        <taxon>Bacteria</taxon>
        <taxon>Bacillati</taxon>
        <taxon>Bacillota</taxon>
        <taxon>Clostridia</taxon>
        <taxon>Lachnospirales</taxon>
        <taxon>Lachnospiraceae</taxon>
        <taxon>Anaeromicropila</taxon>
    </lineage>
</organism>
<feature type="compositionally biased region" description="Acidic residues" evidence="1">
    <location>
        <begin position="41"/>
        <end position="56"/>
    </location>
</feature>
<dbReference type="AlphaFoldDB" id="A0A7R7EPB3"/>
<name>A0A7R7EPB3_9FIRM</name>
<evidence type="ECO:0000313" key="3">
    <source>
        <dbReference type="Proteomes" id="UP000595897"/>
    </source>
</evidence>